<sequence length="119" mass="12798">KLGHACECTDKAPPIKVVVDTPEVEKVDKSAPKKTTVIKKETVPKVVEPIKEEVDPFGAPINNETTVTTEKPVDAIGTQEVEAPIVEGGNTMTKNFDIAAAEPKEALPIVDDTEDLFNC</sequence>
<dbReference type="AlphaFoldDB" id="X0V0Q1"/>
<dbReference type="EMBL" id="BARS01024190">
    <property type="protein sequence ID" value="GAG04982.1"/>
    <property type="molecule type" value="Genomic_DNA"/>
</dbReference>
<reference evidence="1" key="1">
    <citation type="journal article" date="2014" name="Front. Microbiol.">
        <title>High frequency of phylogenetically diverse reductive dehalogenase-homologous genes in deep subseafloor sedimentary metagenomes.</title>
        <authorList>
            <person name="Kawai M."/>
            <person name="Futagami T."/>
            <person name="Toyoda A."/>
            <person name="Takaki Y."/>
            <person name="Nishi S."/>
            <person name="Hori S."/>
            <person name="Arai W."/>
            <person name="Tsubouchi T."/>
            <person name="Morono Y."/>
            <person name="Uchiyama I."/>
            <person name="Ito T."/>
            <person name="Fujiyama A."/>
            <person name="Inagaki F."/>
            <person name="Takami H."/>
        </authorList>
    </citation>
    <scope>NUCLEOTIDE SEQUENCE</scope>
    <source>
        <strain evidence="1">Expedition CK06-06</strain>
    </source>
</reference>
<accession>X0V0Q1</accession>
<evidence type="ECO:0000313" key="1">
    <source>
        <dbReference type="EMBL" id="GAG04982.1"/>
    </source>
</evidence>
<comment type="caution">
    <text evidence="1">The sequence shown here is derived from an EMBL/GenBank/DDBJ whole genome shotgun (WGS) entry which is preliminary data.</text>
</comment>
<organism evidence="1">
    <name type="scientific">marine sediment metagenome</name>
    <dbReference type="NCBI Taxonomy" id="412755"/>
    <lineage>
        <taxon>unclassified sequences</taxon>
        <taxon>metagenomes</taxon>
        <taxon>ecological metagenomes</taxon>
    </lineage>
</organism>
<name>X0V0Q1_9ZZZZ</name>
<feature type="non-terminal residue" evidence="1">
    <location>
        <position position="1"/>
    </location>
</feature>
<proteinExistence type="predicted"/>
<protein>
    <submittedName>
        <fullName evidence="1">Uncharacterized protein</fullName>
    </submittedName>
</protein>
<gene>
    <name evidence="1" type="ORF">S01H1_38424</name>
</gene>